<reference evidence="1 2" key="1">
    <citation type="submission" date="2019-05" db="EMBL/GenBank/DDBJ databases">
        <authorList>
            <person name="Farhan Ul Haque M."/>
        </authorList>
    </citation>
    <scope>NUCLEOTIDE SEQUENCE [LARGE SCALE GENOMIC DNA]</scope>
    <source>
        <strain evidence="1">2</strain>
    </source>
</reference>
<protein>
    <submittedName>
        <fullName evidence="1">Uncharacterized protein</fullName>
    </submittedName>
</protein>
<keyword evidence="2" id="KW-1185">Reference proteome</keyword>
<sequence length="55" mass="6372">MGELAIWFLFEVVTGAHEVQSKYISANAGRELIKSYFTSLTEGLKPDGRRFWKHR</sequence>
<evidence type="ECO:0000313" key="2">
    <source>
        <dbReference type="Proteomes" id="UP000485880"/>
    </source>
</evidence>
<name>A0A8B6M5S2_METTU</name>
<comment type="caution">
    <text evidence="1">The sequence shown here is derived from an EMBL/GenBank/DDBJ whole genome shotgun (WGS) entry which is preliminary data.</text>
</comment>
<dbReference type="Proteomes" id="UP000485880">
    <property type="component" value="Unassembled WGS sequence"/>
</dbReference>
<accession>A0A8B6M5S2</accession>
<dbReference type="AlphaFoldDB" id="A0A8B6M5S2"/>
<gene>
    <name evidence="1" type="ORF">MPC4_200078</name>
</gene>
<evidence type="ECO:0000313" key="1">
    <source>
        <dbReference type="EMBL" id="VTZ50194.1"/>
    </source>
</evidence>
<proteinExistence type="predicted"/>
<organism evidence="1 2">
    <name type="scientific">Methylocella tundrae</name>
    <dbReference type="NCBI Taxonomy" id="227605"/>
    <lineage>
        <taxon>Bacteria</taxon>
        <taxon>Pseudomonadati</taxon>
        <taxon>Pseudomonadota</taxon>
        <taxon>Alphaproteobacteria</taxon>
        <taxon>Hyphomicrobiales</taxon>
        <taxon>Beijerinckiaceae</taxon>
        <taxon>Methylocella</taxon>
    </lineage>
</organism>
<dbReference type="EMBL" id="CABFMQ020000077">
    <property type="protein sequence ID" value="VTZ50194.1"/>
    <property type="molecule type" value="Genomic_DNA"/>
</dbReference>